<gene>
    <name evidence="1" type="ORF">QS795_009210</name>
</gene>
<evidence type="ECO:0000313" key="1">
    <source>
        <dbReference type="EMBL" id="WPA90676.1"/>
    </source>
</evidence>
<reference evidence="1 2" key="1">
    <citation type="submission" date="2023-09" db="EMBL/GenBank/DDBJ databases">
        <title>Genomic Revisitation and Reclassification of the Genus Providencia.</title>
        <authorList>
            <person name="Dong X."/>
        </authorList>
    </citation>
    <scope>NUCLEOTIDE SEQUENCE [LARGE SCALE GENOMIC DNA]</scope>
    <source>
        <strain evidence="1 2">D4759</strain>
    </source>
</reference>
<protein>
    <submittedName>
        <fullName evidence="1">Uncharacterized protein</fullName>
    </submittedName>
</protein>
<keyword evidence="2" id="KW-1185">Reference proteome</keyword>
<name>A0ABZ0MYK6_9GAMM</name>
<proteinExistence type="predicted"/>
<dbReference type="RefSeq" id="WP_286271239.1">
    <property type="nucleotide sequence ID" value="NZ_CP135990.1"/>
</dbReference>
<dbReference type="Proteomes" id="UP001302443">
    <property type="component" value="Chromosome"/>
</dbReference>
<accession>A0ABZ0MYK6</accession>
<dbReference type="EMBL" id="CP135990">
    <property type="protein sequence ID" value="WPA90676.1"/>
    <property type="molecule type" value="Genomic_DNA"/>
</dbReference>
<evidence type="ECO:0000313" key="2">
    <source>
        <dbReference type="Proteomes" id="UP001302443"/>
    </source>
</evidence>
<sequence length="74" mass="8635">MMTKRWIKTVLFIKLVLLWIFSWIPFPGGGGILNNAIDRAYKRALNDFRNSKIDEKNAEMKKNGVNLKNLNKKL</sequence>
<organism evidence="1 2">
    <name type="scientific">Providencia zhijiangensis</name>
    <dbReference type="NCBI Taxonomy" id="3053982"/>
    <lineage>
        <taxon>Bacteria</taxon>
        <taxon>Pseudomonadati</taxon>
        <taxon>Pseudomonadota</taxon>
        <taxon>Gammaproteobacteria</taxon>
        <taxon>Enterobacterales</taxon>
        <taxon>Morganellaceae</taxon>
        <taxon>Providencia</taxon>
    </lineage>
</organism>